<accession>A0AC35UBS5</accession>
<reference evidence="2" key="1">
    <citation type="submission" date="2016-11" db="UniProtKB">
        <authorList>
            <consortium name="WormBaseParasite"/>
        </authorList>
    </citation>
    <scope>IDENTIFICATION</scope>
    <source>
        <strain evidence="2">KR3021</strain>
    </source>
</reference>
<evidence type="ECO:0000313" key="1">
    <source>
        <dbReference type="Proteomes" id="UP000095286"/>
    </source>
</evidence>
<dbReference type="WBParaSite" id="RSKR_0000987300.1">
    <property type="protein sequence ID" value="RSKR_0000987300.1"/>
    <property type="gene ID" value="RSKR_0000987300"/>
</dbReference>
<dbReference type="Proteomes" id="UP000095286">
    <property type="component" value="Unplaced"/>
</dbReference>
<evidence type="ECO:0000313" key="2">
    <source>
        <dbReference type="WBParaSite" id="RSKR_0000987300.1"/>
    </source>
</evidence>
<protein>
    <submittedName>
        <fullName evidence="2">Intu_longin_1 domain-containing protein</fullName>
    </submittedName>
</protein>
<organism evidence="1 2">
    <name type="scientific">Rhabditophanes sp. KR3021</name>
    <dbReference type="NCBI Taxonomy" id="114890"/>
    <lineage>
        <taxon>Eukaryota</taxon>
        <taxon>Metazoa</taxon>
        <taxon>Ecdysozoa</taxon>
        <taxon>Nematoda</taxon>
        <taxon>Chromadorea</taxon>
        <taxon>Rhabditida</taxon>
        <taxon>Tylenchina</taxon>
        <taxon>Panagrolaimomorpha</taxon>
        <taxon>Strongyloidoidea</taxon>
        <taxon>Alloionematidae</taxon>
        <taxon>Rhabditophanes</taxon>
    </lineage>
</organism>
<proteinExistence type="predicted"/>
<sequence length="485" mass="55548">MFMPNLAGSSIFSRAKEISSPKISTNIKVGPLLHYFFVSCPKLGAKEGFEQERVIFFHPANDETINQGGITGFSEAVFGFTENFVSGKLNCKSDLPPEYEHRYITTKNYNQIMIKVERGEFTIGISLKKDKCREADYFVHLPTIKAQLVTTYQLFKLFNGTFSDLLKKGLCKNVCAQFFLNYLNIMKLNFMPLVDLFNGVDMLPVIPQLLLTVERFISHLENEFTNIDKIMFLYQDRLVWHSVYKDDLLILFTYLTKSLLSASISDELQPETFNCRRRTYKYGDGKFITGDSRTGQTPPKVFLTNKASDGSGLFVEPYYIVAFRCLNATICLFFKEEPTGDMLDKLGHYFEQSLNQLASKIGSSVPLPNKANYSEIPFHMIYYNPSTLSLSTSFNQQGENTSTMPNLTKSVLKLTCDTFDHFMAEKDEPFGHVQVKSEDGWYIYFKKFNARIVILYLYDANSTSLDKTETFAQIIKRNISNMLLD</sequence>
<name>A0AC35UBS5_9BILA</name>